<evidence type="ECO:0000256" key="1">
    <source>
        <dbReference type="SAM" id="MobiDB-lite"/>
    </source>
</evidence>
<sequence length="120" mass="13614">MELQHLCFEFLEELRSGVGYVGALYTAIVLGNHPVRIKLQGIFLESVRQGVTKRKILVLPFRKQKISQVGFVRLAVLRLEAPELDFFIKASFQESEHDDDSFQFKKKNRMSSSPLGSAAS</sequence>
<name>A0ABN8Q5M8_9CNID</name>
<feature type="region of interest" description="Disordered" evidence="1">
    <location>
        <begin position="94"/>
        <end position="120"/>
    </location>
</feature>
<organism evidence="2 3">
    <name type="scientific">Porites lobata</name>
    <dbReference type="NCBI Taxonomy" id="104759"/>
    <lineage>
        <taxon>Eukaryota</taxon>
        <taxon>Metazoa</taxon>
        <taxon>Cnidaria</taxon>
        <taxon>Anthozoa</taxon>
        <taxon>Hexacorallia</taxon>
        <taxon>Scleractinia</taxon>
        <taxon>Fungiina</taxon>
        <taxon>Poritidae</taxon>
        <taxon>Porites</taxon>
    </lineage>
</organism>
<gene>
    <name evidence="2" type="ORF">PLOB_00002470</name>
</gene>
<protein>
    <submittedName>
        <fullName evidence="2">Uncharacterized protein</fullName>
    </submittedName>
</protein>
<proteinExistence type="predicted"/>
<keyword evidence="3" id="KW-1185">Reference proteome</keyword>
<comment type="caution">
    <text evidence="2">The sequence shown here is derived from an EMBL/GenBank/DDBJ whole genome shotgun (WGS) entry which is preliminary data.</text>
</comment>
<evidence type="ECO:0000313" key="2">
    <source>
        <dbReference type="EMBL" id="CAH3157809.1"/>
    </source>
</evidence>
<dbReference type="Proteomes" id="UP001159405">
    <property type="component" value="Unassembled WGS sequence"/>
</dbReference>
<reference evidence="2 3" key="1">
    <citation type="submission" date="2022-05" db="EMBL/GenBank/DDBJ databases">
        <authorList>
            <consortium name="Genoscope - CEA"/>
            <person name="William W."/>
        </authorList>
    </citation>
    <scope>NUCLEOTIDE SEQUENCE [LARGE SCALE GENOMIC DNA]</scope>
</reference>
<feature type="compositionally biased region" description="Polar residues" evidence="1">
    <location>
        <begin position="110"/>
        <end position="120"/>
    </location>
</feature>
<dbReference type="EMBL" id="CALNXK010000109">
    <property type="protein sequence ID" value="CAH3157809.1"/>
    <property type="molecule type" value="Genomic_DNA"/>
</dbReference>
<evidence type="ECO:0000313" key="3">
    <source>
        <dbReference type="Proteomes" id="UP001159405"/>
    </source>
</evidence>
<accession>A0ABN8Q5M8</accession>